<comment type="similarity">
    <text evidence="2">Belongs to the ABC transporter superfamily.</text>
</comment>
<reference evidence="12" key="1">
    <citation type="submission" date="2016-04" db="EMBL/GenBank/DDBJ databases">
        <title>Complete Genome Sequences of Twelve Strains of a Stable Defined Moderately Diverse Mouse Microbiota 2 (sDMDMm2).</title>
        <authorList>
            <person name="Uchimura Y."/>
            <person name="Wyss M."/>
            <person name="Brugiroux S."/>
            <person name="Limenitakis J.P."/>
            <person name="Stecher B."/>
            <person name="McCoy K.D."/>
            <person name="Macpherson A.J."/>
        </authorList>
    </citation>
    <scope>NUCLEOTIDE SEQUENCE [LARGE SCALE GENOMIC DNA]</scope>
    <source>
        <strain evidence="12">YL27</strain>
    </source>
</reference>
<feature type="domain" description="ABC transporter" evidence="9">
    <location>
        <begin position="6"/>
        <end position="236"/>
    </location>
</feature>
<organism evidence="10 12">
    <name type="scientific">Muribaculum intestinale</name>
    <dbReference type="NCBI Taxonomy" id="1796646"/>
    <lineage>
        <taxon>Bacteria</taxon>
        <taxon>Pseudomonadati</taxon>
        <taxon>Bacteroidota</taxon>
        <taxon>Bacteroidia</taxon>
        <taxon>Bacteroidales</taxon>
        <taxon>Muribaculaceae</taxon>
        <taxon>Muribaculum</taxon>
    </lineage>
</organism>
<evidence type="ECO:0000313" key="10">
    <source>
        <dbReference type="EMBL" id="ANU63722.1"/>
    </source>
</evidence>
<dbReference type="Gene3D" id="3.40.50.300">
    <property type="entry name" value="P-loop containing nucleotide triphosphate hydrolases"/>
    <property type="match status" value="1"/>
</dbReference>
<gene>
    <name evidence="10" type="ORF">A4V02_08255</name>
    <name evidence="11" type="ORF">E5333_10530</name>
</gene>
<dbReference type="KEGG" id="pary:A4V02_08255"/>
<accession>A0A1Z2XID3</accession>
<dbReference type="InterPro" id="IPR003593">
    <property type="entry name" value="AAA+_ATPase"/>
</dbReference>
<reference evidence="11 13" key="3">
    <citation type="submission" date="2019-04" db="EMBL/GenBank/DDBJ databases">
        <title>Microbes associate with the intestines of laboratory mice.</title>
        <authorList>
            <person name="Navarre W."/>
            <person name="Wong E."/>
            <person name="Huang K."/>
            <person name="Tropini C."/>
            <person name="Ng K."/>
            <person name="Yu B."/>
        </authorList>
    </citation>
    <scope>NUCLEOTIDE SEQUENCE [LARGE SCALE GENOMIC DNA]</scope>
    <source>
        <strain evidence="11 13">NM06_A21</strain>
    </source>
</reference>
<reference evidence="10" key="2">
    <citation type="submission" date="2017-04" db="EMBL/GenBank/DDBJ databases">
        <title>Complete Genome Sequences of Twelve Strains of a Stable Defined Moderately Diverse Mouse Microbiota 2 (sDMDMm2).</title>
        <authorList>
            <person name="Uchimura Y."/>
            <person name="Wyss M."/>
            <person name="Brugiroux S."/>
            <person name="Limenitakis J.P."/>
            <person name="Stecher B."/>
            <person name="McCoy K.D."/>
            <person name="Macpherson A.J."/>
        </authorList>
    </citation>
    <scope>NUCLEOTIDE SEQUENCE</scope>
    <source>
        <strain evidence="10">YL27</strain>
    </source>
</reference>
<sequence>MSHHYIKFDHVTYTYPNGMKALDDVSFYITHGEKVGIVGANGAGKSTLILHTNGLLTPSEGNVVIGDVPVTKQTLPIIRRTVGIVFQNPDDQLFMPTVEEDVAFGPVNMNLPDEEIKRRVRDALKEVGAYELRQRATYELSGGQKRSVAIAGVLAMEPDVLVLDEPSSNLDPHARRLLLDRLAGFTHTCLIATHDLDMVRELCQRTIVMSHGHILADGPTATIFENRDLLERGCLV</sequence>
<evidence type="ECO:0000256" key="5">
    <source>
        <dbReference type="ARBA" id="ARBA00022741"/>
    </source>
</evidence>
<dbReference type="GO" id="GO:0005524">
    <property type="term" value="F:ATP binding"/>
    <property type="evidence" value="ECO:0007669"/>
    <property type="project" value="UniProtKB-KW"/>
</dbReference>
<dbReference type="EMBL" id="CP015402">
    <property type="protein sequence ID" value="ANU63722.1"/>
    <property type="molecule type" value="Genomic_DNA"/>
</dbReference>
<evidence type="ECO:0000256" key="7">
    <source>
        <dbReference type="ARBA" id="ARBA00022967"/>
    </source>
</evidence>
<keyword evidence="5" id="KW-0547">Nucleotide-binding</keyword>
<evidence type="ECO:0000256" key="3">
    <source>
        <dbReference type="ARBA" id="ARBA00022448"/>
    </source>
</evidence>
<evidence type="ECO:0000259" key="9">
    <source>
        <dbReference type="PROSITE" id="PS50893"/>
    </source>
</evidence>
<evidence type="ECO:0000313" key="12">
    <source>
        <dbReference type="Proteomes" id="UP000186351"/>
    </source>
</evidence>
<dbReference type="STRING" id="1796646.A4V02_08255"/>
<dbReference type="GO" id="GO:0043190">
    <property type="term" value="C:ATP-binding cassette (ABC) transporter complex"/>
    <property type="evidence" value="ECO:0007669"/>
    <property type="project" value="TreeGrafter"/>
</dbReference>
<keyword evidence="8" id="KW-0472">Membrane</keyword>
<keyword evidence="12" id="KW-1185">Reference proteome</keyword>
<dbReference type="Proteomes" id="UP000186351">
    <property type="component" value="Chromosome"/>
</dbReference>
<evidence type="ECO:0000256" key="8">
    <source>
        <dbReference type="ARBA" id="ARBA00023136"/>
    </source>
</evidence>
<dbReference type="Pfam" id="PF00005">
    <property type="entry name" value="ABC_tran"/>
    <property type="match status" value="1"/>
</dbReference>
<keyword evidence="7" id="KW-1278">Translocase</keyword>
<dbReference type="SMART" id="SM00382">
    <property type="entry name" value="AAA"/>
    <property type="match status" value="1"/>
</dbReference>
<evidence type="ECO:0000256" key="6">
    <source>
        <dbReference type="ARBA" id="ARBA00022840"/>
    </source>
</evidence>
<proteinExistence type="inferred from homology"/>
<accession>A0A1B1SAC5</accession>
<dbReference type="InterPro" id="IPR050095">
    <property type="entry name" value="ECF_ABC_transporter_ATP-bd"/>
</dbReference>
<keyword evidence="4" id="KW-1003">Cell membrane</keyword>
<dbReference type="RefSeq" id="WP_068961027.1">
    <property type="nucleotide sequence ID" value="NZ_CAJTAP010000014.1"/>
</dbReference>
<name>A0A1B1SAC5_9BACT</name>
<dbReference type="EMBL" id="SRYD01000042">
    <property type="protein sequence ID" value="TGY72239.1"/>
    <property type="molecule type" value="Genomic_DNA"/>
</dbReference>
<dbReference type="FunFam" id="3.40.50.300:FF:000224">
    <property type="entry name" value="Energy-coupling factor transporter ATP-binding protein EcfA"/>
    <property type="match status" value="1"/>
</dbReference>
<dbReference type="InterPro" id="IPR027417">
    <property type="entry name" value="P-loop_NTPase"/>
</dbReference>
<dbReference type="SUPFAM" id="SSF52540">
    <property type="entry name" value="P-loop containing nucleoside triphosphate hydrolases"/>
    <property type="match status" value="1"/>
</dbReference>
<keyword evidence="3" id="KW-0813">Transport</keyword>
<dbReference type="InterPro" id="IPR003439">
    <property type="entry name" value="ABC_transporter-like_ATP-bd"/>
</dbReference>
<dbReference type="CDD" id="cd03225">
    <property type="entry name" value="ABC_cobalt_CbiO_domain1"/>
    <property type="match status" value="1"/>
</dbReference>
<dbReference type="Proteomes" id="UP000306630">
    <property type="component" value="Unassembled WGS sequence"/>
</dbReference>
<comment type="subcellular location">
    <subcellularLocation>
        <location evidence="1">Cell membrane</location>
    </subcellularLocation>
</comment>
<dbReference type="OrthoDB" id="9806726at2"/>
<evidence type="ECO:0000256" key="1">
    <source>
        <dbReference type="ARBA" id="ARBA00004236"/>
    </source>
</evidence>
<keyword evidence="6 10" id="KW-0067">ATP-binding</keyword>
<dbReference type="AlphaFoldDB" id="A0A1B1SAC5"/>
<evidence type="ECO:0000313" key="11">
    <source>
        <dbReference type="EMBL" id="TGY72239.1"/>
    </source>
</evidence>
<evidence type="ECO:0000256" key="4">
    <source>
        <dbReference type="ARBA" id="ARBA00022475"/>
    </source>
</evidence>
<dbReference type="GO" id="GO:0042626">
    <property type="term" value="F:ATPase-coupled transmembrane transporter activity"/>
    <property type="evidence" value="ECO:0007669"/>
    <property type="project" value="TreeGrafter"/>
</dbReference>
<dbReference type="InterPro" id="IPR015856">
    <property type="entry name" value="ABC_transpr_CbiO/EcfA_su"/>
</dbReference>
<dbReference type="PROSITE" id="PS50893">
    <property type="entry name" value="ABC_TRANSPORTER_2"/>
    <property type="match status" value="1"/>
</dbReference>
<dbReference type="GO" id="GO:0016887">
    <property type="term" value="F:ATP hydrolysis activity"/>
    <property type="evidence" value="ECO:0007669"/>
    <property type="project" value="InterPro"/>
</dbReference>
<dbReference type="PANTHER" id="PTHR43553">
    <property type="entry name" value="HEAVY METAL TRANSPORTER"/>
    <property type="match status" value="1"/>
</dbReference>
<dbReference type="GeneID" id="65536850"/>
<evidence type="ECO:0000256" key="2">
    <source>
        <dbReference type="ARBA" id="ARBA00005417"/>
    </source>
</evidence>
<protein>
    <submittedName>
        <fullName evidence="10 11">ABC transporter ATP-binding protein</fullName>
    </submittedName>
</protein>
<evidence type="ECO:0000313" key="13">
    <source>
        <dbReference type="Proteomes" id="UP000306630"/>
    </source>
</evidence>
<dbReference type="PANTHER" id="PTHR43553:SF24">
    <property type="entry name" value="ENERGY-COUPLING FACTOR TRANSPORTER ATP-BINDING PROTEIN ECFA1"/>
    <property type="match status" value="1"/>
</dbReference>